<evidence type="ECO:0000256" key="1">
    <source>
        <dbReference type="PROSITE-ProRule" id="PRU00076"/>
    </source>
</evidence>
<dbReference type="InterPro" id="IPR009030">
    <property type="entry name" value="Growth_fac_rcpt_cys_sf"/>
</dbReference>
<accession>A0A177B139</accession>
<dbReference type="EMBL" id="LWCA01000536">
    <property type="protein sequence ID" value="OAF67978.1"/>
    <property type="molecule type" value="Genomic_DNA"/>
</dbReference>
<dbReference type="SMART" id="SM00209">
    <property type="entry name" value="TSP1"/>
    <property type="match status" value="2"/>
</dbReference>
<sequence>MENYVNRKYNIFAYGFPKYLDVTYLTNSLGDRELSLSIIYSYTGCLIKKLNGELCPNPCKRNPCNFIYQSMGNVCRIINGGFYNYDYTCDCKFGYKWNSQSEECSRIDVCKDQNSCIKNNSISCQVIKPEEGNFKCICQPQFMGLQCKLPRDPCIWPNANQIVGAEKCGYNGKCIGSIGTDSYYCMCHSGYTDNPSNSYSDCQVYEALCEGILCVNGVCVASTKNAICVCNEGYSDSQCATKLPYWLNWETWGDCYPRCGTNRKQNRTRSCSEKGNYCVGTRYEWKTCNDTICLVNGIFENWNDWLPCDHNCGTGEQVSTRSCIYNTDLGEEGWGKPCPVKKSTRKRYCNVHTCVNSIRQRLFELAAETIRRFEGKLNVKSTGIVYLGRARYVGGHGMIGVTVMLNVVLETNTKCEVVDMGLINALEHILNLRDALWNVFHKDWRVEMLRNSVIIDCCILII</sequence>
<dbReference type="InterPro" id="IPR000884">
    <property type="entry name" value="TSP1_rpt"/>
</dbReference>
<protein>
    <recommendedName>
        <fullName evidence="2">EGF-like domain-containing protein</fullName>
    </recommendedName>
</protein>
<dbReference type="Proteomes" id="UP000078046">
    <property type="component" value="Unassembled WGS sequence"/>
</dbReference>
<name>A0A177B139_9BILA</name>
<feature type="disulfide bond" evidence="1">
    <location>
        <begin position="138"/>
        <end position="147"/>
    </location>
</feature>
<dbReference type="SUPFAM" id="SSF57184">
    <property type="entry name" value="Growth factor receptor domain"/>
    <property type="match status" value="1"/>
</dbReference>
<dbReference type="Gene3D" id="2.20.100.10">
    <property type="entry name" value="Thrombospondin type-1 (TSP1) repeat"/>
    <property type="match status" value="1"/>
</dbReference>
<dbReference type="PROSITE" id="PS00022">
    <property type="entry name" value="EGF_1"/>
    <property type="match status" value="1"/>
</dbReference>
<dbReference type="PROSITE" id="PS50026">
    <property type="entry name" value="EGF_3"/>
    <property type="match status" value="1"/>
</dbReference>
<gene>
    <name evidence="3" type="ORF">A3Q56_04261</name>
</gene>
<comment type="caution">
    <text evidence="1">Lacks conserved residue(s) required for the propagation of feature annotation.</text>
</comment>
<reference evidence="3 4" key="1">
    <citation type="submission" date="2016-04" db="EMBL/GenBank/DDBJ databases">
        <title>The genome of Intoshia linei affirms orthonectids as highly simplified spiralians.</title>
        <authorList>
            <person name="Mikhailov K.V."/>
            <person name="Slusarev G.S."/>
            <person name="Nikitin M.A."/>
            <person name="Logacheva M.D."/>
            <person name="Penin A."/>
            <person name="Aleoshin V."/>
            <person name="Panchin Y.V."/>
        </authorList>
    </citation>
    <scope>NUCLEOTIDE SEQUENCE [LARGE SCALE GENOMIC DNA]</scope>
    <source>
        <strain evidence="3">Intl2013</strain>
        <tissue evidence="3">Whole animal</tissue>
    </source>
</reference>
<evidence type="ECO:0000313" key="3">
    <source>
        <dbReference type="EMBL" id="OAF67978.1"/>
    </source>
</evidence>
<organism evidence="3 4">
    <name type="scientific">Intoshia linei</name>
    <dbReference type="NCBI Taxonomy" id="1819745"/>
    <lineage>
        <taxon>Eukaryota</taxon>
        <taxon>Metazoa</taxon>
        <taxon>Spiralia</taxon>
        <taxon>Lophotrochozoa</taxon>
        <taxon>Mesozoa</taxon>
        <taxon>Orthonectida</taxon>
        <taxon>Rhopaluridae</taxon>
        <taxon>Intoshia</taxon>
    </lineage>
</organism>
<keyword evidence="1" id="KW-0245">EGF-like domain</keyword>
<feature type="domain" description="EGF-like" evidence="2">
    <location>
        <begin position="106"/>
        <end position="148"/>
    </location>
</feature>
<evidence type="ECO:0000259" key="2">
    <source>
        <dbReference type="PROSITE" id="PS50026"/>
    </source>
</evidence>
<dbReference type="InterPro" id="IPR000742">
    <property type="entry name" value="EGF"/>
</dbReference>
<dbReference type="AlphaFoldDB" id="A0A177B139"/>
<dbReference type="SUPFAM" id="SSF82895">
    <property type="entry name" value="TSP-1 type 1 repeat"/>
    <property type="match status" value="1"/>
</dbReference>
<comment type="caution">
    <text evidence="3">The sequence shown here is derived from an EMBL/GenBank/DDBJ whole genome shotgun (WGS) entry which is preliminary data.</text>
</comment>
<dbReference type="OrthoDB" id="3967at2759"/>
<dbReference type="PROSITE" id="PS50092">
    <property type="entry name" value="TSP1"/>
    <property type="match status" value="2"/>
</dbReference>
<dbReference type="InterPro" id="IPR036383">
    <property type="entry name" value="TSP1_rpt_sf"/>
</dbReference>
<dbReference type="SMART" id="SM00181">
    <property type="entry name" value="EGF"/>
    <property type="match status" value="3"/>
</dbReference>
<proteinExistence type="predicted"/>
<keyword evidence="4" id="KW-1185">Reference proteome</keyword>
<dbReference type="PROSITE" id="PS01186">
    <property type="entry name" value="EGF_2"/>
    <property type="match status" value="1"/>
</dbReference>
<dbReference type="Gene3D" id="2.90.20.10">
    <property type="entry name" value="Plasmodium vivax P25 domain"/>
    <property type="match status" value="1"/>
</dbReference>
<evidence type="ECO:0000313" key="4">
    <source>
        <dbReference type="Proteomes" id="UP000078046"/>
    </source>
</evidence>
<keyword evidence="1" id="KW-1015">Disulfide bond</keyword>